<organism evidence="1 2">
    <name type="scientific">Cinchona calisaya</name>
    <dbReference type="NCBI Taxonomy" id="153742"/>
    <lineage>
        <taxon>Eukaryota</taxon>
        <taxon>Viridiplantae</taxon>
        <taxon>Streptophyta</taxon>
        <taxon>Embryophyta</taxon>
        <taxon>Tracheophyta</taxon>
        <taxon>Spermatophyta</taxon>
        <taxon>Magnoliopsida</taxon>
        <taxon>eudicotyledons</taxon>
        <taxon>Gunneridae</taxon>
        <taxon>Pentapetalae</taxon>
        <taxon>asterids</taxon>
        <taxon>lamiids</taxon>
        <taxon>Gentianales</taxon>
        <taxon>Rubiaceae</taxon>
        <taxon>Cinchonoideae</taxon>
        <taxon>Cinchoneae</taxon>
        <taxon>Cinchona</taxon>
    </lineage>
</organism>
<sequence length="169" mass="18381">MKKKHDKDQTLVIQNAVEKDDETIGNKVQTLANQKPVTTGGSIGQKSGKTVQIWQPKDTSNSIADAQDKGQQILSTSQPNTLNHSNGFTVGIPENSSSAIPFMEVNDQVALDIVIQHAVKIETTTYAEHAITLDSEKNNLDNEEDGASGILRIGIAMGNQWTRFPILTI</sequence>
<keyword evidence="2" id="KW-1185">Reference proteome</keyword>
<dbReference type="Proteomes" id="UP001630127">
    <property type="component" value="Unassembled WGS sequence"/>
</dbReference>
<accession>A0ABD2XX34</accession>
<dbReference type="EMBL" id="JBJUIK010000017">
    <property type="protein sequence ID" value="KAL3498070.1"/>
    <property type="molecule type" value="Genomic_DNA"/>
</dbReference>
<proteinExistence type="predicted"/>
<evidence type="ECO:0000313" key="2">
    <source>
        <dbReference type="Proteomes" id="UP001630127"/>
    </source>
</evidence>
<name>A0ABD2XX34_9GENT</name>
<reference evidence="1 2" key="1">
    <citation type="submission" date="2024-11" db="EMBL/GenBank/DDBJ databases">
        <title>A near-complete genome assembly of Cinchona calisaya.</title>
        <authorList>
            <person name="Lian D.C."/>
            <person name="Zhao X.W."/>
            <person name="Wei L."/>
        </authorList>
    </citation>
    <scope>NUCLEOTIDE SEQUENCE [LARGE SCALE GENOMIC DNA]</scope>
    <source>
        <tissue evidence="1">Nenye</tissue>
    </source>
</reference>
<evidence type="ECO:0000313" key="1">
    <source>
        <dbReference type="EMBL" id="KAL3498070.1"/>
    </source>
</evidence>
<gene>
    <name evidence="1" type="ORF">ACH5RR_040802</name>
</gene>
<comment type="caution">
    <text evidence="1">The sequence shown here is derived from an EMBL/GenBank/DDBJ whole genome shotgun (WGS) entry which is preliminary data.</text>
</comment>
<dbReference type="AlphaFoldDB" id="A0ABD2XX34"/>
<protein>
    <submittedName>
        <fullName evidence="1">Uncharacterized protein</fullName>
    </submittedName>
</protein>